<evidence type="ECO:0000313" key="2">
    <source>
        <dbReference type="EMBL" id="KAK4017202.1"/>
    </source>
</evidence>
<gene>
    <name evidence="2" type="ORF">OUZ56_032151</name>
</gene>
<proteinExistence type="predicted"/>
<dbReference type="InterPro" id="IPR040521">
    <property type="entry name" value="KDZ"/>
</dbReference>
<protein>
    <recommendedName>
        <fullName evidence="4">CxC3 like cysteine cluster domain-containing protein</fullName>
    </recommendedName>
</protein>
<accession>A0ABQ9ZWC1</accession>
<evidence type="ECO:0000256" key="1">
    <source>
        <dbReference type="SAM" id="MobiDB-lite"/>
    </source>
</evidence>
<reference evidence="2 3" key="1">
    <citation type="journal article" date="2023" name="Nucleic Acids Res.">
        <title>The hologenome of Daphnia magna reveals possible DNA methylation and microbiome-mediated evolution of the host genome.</title>
        <authorList>
            <person name="Chaturvedi A."/>
            <person name="Li X."/>
            <person name="Dhandapani V."/>
            <person name="Marshall H."/>
            <person name="Kissane S."/>
            <person name="Cuenca-Cambronero M."/>
            <person name="Asole G."/>
            <person name="Calvet F."/>
            <person name="Ruiz-Romero M."/>
            <person name="Marangio P."/>
            <person name="Guigo R."/>
            <person name="Rago D."/>
            <person name="Mirbahai L."/>
            <person name="Eastwood N."/>
            <person name="Colbourne J.K."/>
            <person name="Zhou J."/>
            <person name="Mallon E."/>
            <person name="Orsini L."/>
        </authorList>
    </citation>
    <scope>NUCLEOTIDE SEQUENCE [LARGE SCALE GENOMIC DNA]</scope>
    <source>
        <strain evidence="2">LRV0_1</strain>
    </source>
</reference>
<organism evidence="2 3">
    <name type="scientific">Daphnia magna</name>
    <dbReference type="NCBI Taxonomy" id="35525"/>
    <lineage>
        <taxon>Eukaryota</taxon>
        <taxon>Metazoa</taxon>
        <taxon>Ecdysozoa</taxon>
        <taxon>Arthropoda</taxon>
        <taxon>Crustacea</taxon>
        <taxon>Branchiopoda</taxon>
        <taxon>Diplostraca</taxon>
        <taxon>Cladocera</taxon>
        <taxon>Anomopoda</taxon>
        <taxon>Daphniidae</taxon>
        <taxon>Daphnia</taxon>
    </lineage>
</organism>
<comment type="caution">
    <text evidence="2">The sequence shown here is derived from an EMBL/GenBank/DDBJ whole genome shotgun (WGS) entry which is preliminary data.</text>
</comment>
<evidence type="ECO:0008006" key="4">
    <source>
        <dbReference type="Google" id="ProtNLM"/>
    </source>
</evidence>
<keyword evidence="3" id="KW-1185">Reference proteome</keyword>
<feature type="compositionally biased region" description="Acidic residues" evidence="1">
    <location>
        <begin position="403"/>
        <end position="423"/>
    </location>
</feature>
<dbReference type="PANTHER" id="PTHR33104">
    <property type="entry name" value="SI:DKEY-29D5.2"/>
    <property type="match status" value="1"/>
</dbReference>
<feature type="region of interest" description="Disordered" evidence="1">
    <location>
        <begin position="381"/>
        <end position="423"/>
    </location>
</feature>
<evidence type="ECO:0000313" key="3">
    <source>
        <dbReference type="Proteomes" id="UP001234178"/>
    </source>
</evidence>
<feature type="compositionally biased region" description="Acidic residues" evidence="1">
    <location>
        <begin position="385"/>
        <end position="396"/>
    </location>
</feature>
<dbReference type="Proteomes" id="UP001234178">
    <property type="component" value="Unassembled WGS sequence"/>
</dbReference>
<dbReference type="EMBL" id="JAOYFB010000005">
    <property type="protein sequence ID" value="KAK4017202.1"/>
    <property type="molecule type" value="Genomic_DNA"/>
</dbReference>
<dbReference type="Pfam" id="PF18758">
    <property type="entry name" value="KDZ"/>
    <property type="match status" value="1"/>
</dbReference>
<sequence length="423" mass="49377">MYARTLEDVSKEYGRTKKKQMCGGSAFKAAREDSNEQKKYDETGLVVSSCKHCVVPYAINMFKGESWTHTAFMHNEAMKSNAKFFCYDVVCQYWKWMKTKVARHFPEYRNLTSEMTGILPIMHKNAHQLPCKILWNPRWTTGMGLTGGEEHEQVFSKLYLYAYVLKHMAKHNRNDFLTLAILYWNWGKIENMHFLLRKKLEKARKEIKQGTPKLEKLLETHNLVYNDLPLIHKELETKAKAILDQRKTKKTTVDTLRRMLEGLHAHLKTTSISISKEAVSLADKYNIVDCWMLLKRAREEITLSKNEMINYMRFLIDKRSSLQQPSQKHTGEDEKFAKGKSVMKVSEVHHLNLKIQMALTTFNLKCNQDFSDFVCETQTNHSEPEFEFDTSDEDNYDSLSESEYSDEETESSSSYSEDDESAI</sequence>
<name>A0ABQ9ZWC1_9CRUS</name>
<dbReference type="PANTHER" id="PTHR33104:SF2">
    <property type="entry name" value="CXC3 LIKE CYSTEINE CLUSTER DOMAIN-CONTAINING PROTEIN"/>
    <property type="match status" value="1"/>
</dbReference>